<dbReference type="AlphaFoldDB" id="A0A7V5PNM4"/>
<dbReference type="GO" id="GO:0032259">
    <property type="term" value="P:methylation"/>
    <property type="evidence" value="ECO:0007669"/>
    <property type="project" value="UniProtKB-KW"/>
</dbReference>
<reference evidence="6" key="1">
    <citation type="journal article" date="2020" name="mSystems">
        <title>Genome- and Community-Level Interaction Insights into Carbon Utilization and Element Cycling Functions of Hydrothermarchaeota in Hydrothermal Sediment.</title>
        <authorList>
            <person name="Zhou Z."/>
            <person name="Liu Y."/>
            <person name="Xu W."/>
            <person name="Pan J."/>
            <person name="Luo Z.H."/>
            <person name="Li M."/>
        </authorList>
    </citation>
    <scope>NUCLEOTIDE SEQUENCE [LARGE SCALE GENOMIC DNA]</scope>
    <source>
        <strain evidence="6">HyVt-527</strain>
    </source>
</reference>
<comment type="similarity">
    <text evidence="1">Belongs to the CFA/CMAS family.</text>
</comment>
<evidence type="ECO:0000256" key="5">
    <source>
        <dbReference type="ARBA" id="ARBA00023098"/>
    </source>
</evidence>
<dbReference type="InterPro" id="IPR050723">
    <property type="entry name" value="CFA/CMAS"/>
</dbReference>
<dbReference type="GO" id="GO:0008825">
    <property type="term" value="F:cyclopropane-fatty-acyl-phospholipid synthase activity"/>
    <property type="evidence" value="ECO:0007669"/>
    <property type="project" value="UniProtKB-EC"/>
</dbReference>
<dbReference type="GO" id="GO:0008610">
    <property type="term" value="P:lipid biosynthetic process"/>
    <property type="evidence" value="ECO:0007669"/>
    <property type="project" value="InterPro"/>
</dbReference>
<evidence type="ECO:0000256" key="2">
    <source>
        <dbReference type="ARBA" id="ARBA00022603"/>
    </source>
</evidence>
<evidence type="ECO:0000313" key="6">
    <source>
        <dbReference type="EMBL" id="HHJ52413.1"/>
    </source>
</evidence>
<dbReference type="InterPro" id="IPR029063">
    <property type="entry name" value="SAM-dependent_MTases_sf"/>
</dbReference>
<gene>
    <name evidence="6" type="ORF">ENJ89_04395</name>
</gene>
<protein>
    <submittedName>
        <fullName evidence="6">Cyclopropane fatty acyl phospholipid synthase</fullName>
        <ecNumber evidence="6">2.1.1.79</ecNumber>
    </submittedName>
</protein>
<dbReference type="PIRSF" id="PIRSF003085">
    <property type="entry name" value="CMAS"/>
    <property type="match status" value="1"/>
</dbReference>
<dbReference type="CDD" id="cd02440">
    <property type="entry name" value="AdoMet_MTases"/>
    <property type="match status" value="1"/>
</dbReference>
<dbReference type="InterPro" id="IPR003333">
    <property type="entry name" value="CMAS"/>
</dbReference>
<dbReference type="NCBIfam" id="NF008686">
    <property type="entry name" value="PRK11705.1"/>
    <property type="match status" value="1"/>
</dbReference>
<dbReference type="Pfam" id="PF02353">
    <property type="entry name" value="CMAS"/>
    <property type="match status" value="1"/>
</dbReference>
<evidence type="ECO:0000256" key="3">
    <source>
        <dbReference type="ARBA" id="ARBA00022679"/>
    </source>
</evidence>
<dbReference type="Proteomes" id="UP000886124">
    <property type="component" value="Unassembled WGS sequence"/>
</dbReference>
<sequence length="372" mass="42880">MSEKSKKIVESLLDQAGIKINGPNPYDIQVHDERLYDRVLSETALGLGESYMDGWWDCEALDEFFTRLLRARLDEKVKGNVKILWHALRSRLFNLQAKHRAHQVGKKHYDVGNDLYQRMLDKRLNYTCGYWKNAKNLDEAQEAKLELVCKKIGLQPGMTVLELGCGWGSFAKYAAEKYGVEVTGVTVSEEQVKLGRELCKGLPVKIELADYRTVTGQYDRVISIGIMEHVGYKNYRTYMEVVDRTLKDDGIAFIHTIGSNSSVTTANAWTTKYIFPNGMLPSIAQLGKAMEGLFVMEDWHSFGPDYDKTLMAWYANFEAAWPELKDKYGERFYRMWRYYLLSSAGGFRARQTQLWQIVMTKLGREQPECRFS</sequence>
<dbReference type="PANTHER" id="PTHR43667:SF1">
    <property type="entry name" value="CYCLOPROPANE-FATTY-ACYL-PHOSPHOLIPID SYNTHASE"/>
    <property type="match status" value="1"/>
</dbReference>
<dbReference type="Gene3D" id="3.40.50.150">
    <property type="entry name" value="Vaccinia Virus protein VP39"/>
    <property type="match status" value="1"/>
</dbReference>
<dbReference type="PANTHER" id="PTHR43667">
    <property type="entry name" value="CYCLOPROPANE-FATTY-ACYL-PHOSPHOLIPID SYNTHASE"/>
    <property type="match status" value="1"/>
</dbReference>
<dbReference type="EMBL" id="DROD01000298">
    <property type="protein sequence ID" value="HHJ52413.1"/>
    <property type="molecule type" value="Genomic_DNA"/>
</dbReference>
<keyword evidence="5" id="KW-0443">Lipid metabolism</keyword>
<accession>A0A7V5PNM4</accession>
<organism evidence="6">
    <name type="scientific">Caldithrix abyssi</name>
    <dbReference type="NCBI Taxonomy" id="187145"/>
    <lineage>
        <taxon>Bacteria</taxon>
        <taxon>Pseudomonadati</taxon>
        <taxon>Calditrichota</taxon>
        <taxon>Calditrichia</taxon>
        <taxon>Calditrichales</taxon>
        <taxon>Calditrichaceae</taxon>
        <taxon>Caldithrix</taxon>
    </lineage>
</organism>
<dbReference type="EC" id="2.1.1.79" evidence="6"/>
<name>A0A7V5PNM4_CALAY</name>
<proteinExistence type="inferred from homology"/>
<keyword evidence="2 6" id="KW-0489">Methyltransferase</keyword>
<keyword evidence="4" id="KW-0949">S-adenosyl-L-methionine</keyword>
<comment type="caution">
    <text evidence="6">The sequence shown here is derived from an EMBL/GenBank/DDBJ whole genome shotgun (WGS) entry which is preliminary data.</text>
</comment>
<evidence type="ECO:0000256" key="1">
    <source>
        <dbReference type="ARBA" id="ARBA00010815"/>
    </source>
</evidence>
<dbReference type="SUPFAM" id="SSF53335">
    <property type="entry name" value="S-adenosyl-L-methionine-dependent methyltransferases"/>
    <property type="match status" value="1"/>
</dbReference>
<evidence type="ECO:0000256" key="4">
    <source>
        <dbReference type="ARBA" id="ARBA00022691"/>
    </source>
</evidence>
<keyword evidence="3 6" id="KW-0808">Transferase</keyword>